<feature type="binding site" evidence="6">
    <location>
        <position position="16"/>
    </location>
    <ligand>
        <name>diphosphate</name>
        <dbReference type="ChEBI" id="CHEBI:33019"/>
    </ligand>
</feature>
<comment type="function">
    <text evidence="6">Catalyzes the phosphorylation of D-fructose 6-phosphate, the first committing step of glycolysis. Uses inorganic phosphate (PPi) as phosphoryl donor instead of ATP like common ATP-dependent phosphofructokinases (ATP-PFKs), which renders the reaction reversible, and can thus function both in glycolysis and gluconeogenesis. Consistently, PPi-PFK can replace the enzymes of both the forward (ATP-PFK) and reverse (fructose-bisphosphatase (FBPase)) reactions.</text>
</comment>
<dbReference type="GO" id="GO:0003872">
    <property type="term" value="F:6-phosphofructokinase activity"/>
    <property type="evidence" value="ECO:0007669"/>
    <property type="project" value="UniProtKB-UniRule"/>
</dbReference>
<dbReference type="InterPro" id="IPR050929">
    <property type="entry name" value="PFKA"/>
</dbReference>
<comment type="similarity">
    <text evidence="6">Belongs to the phosphofructokinase type A (PFKA) family. PPi-dependent PFK group II subfamily. Clade 'B2' sub-subfamily.</text>
</comment>
<dbReference type="Gene3D" id="3.40.50.450">
    <property type="match status" value="1"/>
</dbReference>
<comment type="cofactor">
    <cofactor evidence="1 6">
        <name>Mg(2+)</name>
        <dbReference type="ChEBI" id="CHEBI:18420"/>
    </cofactor>
</comment>
<dbReference type="Gene3D" id="3.40.50.460">
    <property type="entry name" value="Phosphofructokinase domain"/>
    <property type="match status" value="1"/>
</dbReference>
<protein>
    <recommendedName>
        <fullName evidence="6">Pyrophosphate--fructose 6-phosphate 1-phosphotransferase</fullName>
        <ecNumber evidence="6">2.7.1.90</ecNumber>
    </recommendedName>
    <alternativeName>
        <fullName evidence="6">6-phosphofructokinase, pyrophosphate dependent</fullName>
    </alternativeName>
    <alternativeName>
        <fullName evidence="6">PPi-dependent phosphofructokinase</fullName>
        <shortName evidence="6">PPi-PFK</shortName>
    </alternativeName>
    <alternativeName>
        <fullName evidence="6">Pyrophosphate-dependent 6-phosphofructose-1-kinase</fullName>
    </alternativeName>
</protein>
<sequence length="395" mass="43067">MLNLTHGNLVVVHGGGPTAVINASLYGAIQEAKQYSEITGIYGAIGGVEGILRGKFIDLKQVTTEAVRRLPCSPASALGTSRARLNPEDYERIIQTLRKWKVKYLLFNGGNGSMDTCGKIYRLAKEYDINVLGVPKTVDNDVAVTDHSPGFGSAARFIAATTAEVAEDVKSMPIHVSIIEAMGRNAGWIAAASVLAQKKAEDAPHLIYLPERPFKQDEFLEDVQDWRDRLGGVVVVVSEGLRDARGESIVPPLLTRGRDVYFGDVGTYLATLVLKELGIKARSEKPGLLGRASIPYQSSTDRREAILAGAFSVQALLKGETGKMVGFRRISSRPYECEPVLIPLEKVMLHEKKLPDCFINQRGNGVTEEFIEYCGPLIGEPLPTFVKLQENGISD</sequence>
<feature type="domain" description="Phosphofructokinase" evidence="7">
    <location>
        <begin position="9"/>
        <end position="315"/>
    </location>
</feature>
<dbReference type="InterPro" id="IPR035966">
    <property type="entry name" value="PKF_sf"/>
</dbReference>
<name>A0A8S0WMS6_9FIRM</name>
<dbReference type="GO" id="GO:0046872">
    <property type="term" value="F:metal ion binding"/>
    <property type="evidence" value="ECO:0007669"/>
    <property type="project" value="UniProtKB-KW"/>
</dbReference>
<comment type="activity regulation">
    <text evidence="6">Non-allosteric.</text>
</comment>
<dbReference type="GO" id="GO:0005737">
    <property type="term" value="C:cytoplasm"/>
    <property type="evidence" value="ECO:0007669"/>
    <property type="project" value="UniProtKB-SubCell"/>
</dbReference>
<dbReference type="InterPro" id="IPR011404">
    <property type="entry name" value="PPi-PFK"/>
</dbReference>
<evidence type="ECO:0000256" key="3">
    <source>
        <dbReference type="ARBA" id="ARBA00022723"/>
    </source>
</evidence>
<feature type="site" description="Important for catalytic activity; stabilizes the transition state when the phosphoryl donor is PPi" evidence="6">
    <location>
        <position position="136"/>
    </location>
</feature>
<dbReference type="PIRSF" id="PIRSF036483">
    <property type="entry name" value="PFK_XF0274"/>
    <property type="match status" value="1"/>
</dbReference>
<dbReference type="Pfam" id="PF00365">
    <property type="entry name" value="PFK"/>
    <property type="match status" value="1"/>
</dbReference>
<reference evidence="8" key="2">
    <citation type="submission" date="2020-01" db="EMBL/GenBank/DDBJ databases">
        <authorList>
            <person name="Hornung B."/>
        </authorList>
    </citation>
    <scope>NUCLEOTIDE SEQUENCE</scope>
    <source>
        <strain evidence="8">PacBioINE</strain>
    </source>
</reference>
<comment type="subunit">
    <text evidence="6">Homodimer.</text>
</comment>
<dbReference type="NCBIfam" id="NF010675">
    <property type="entry name" value="PRK14072.1"/>
    <property type="match status" value="1"/>
</dbReference>
<proteinExistence type="inferred from homology"/>
<feature type="binding site" evidence="6">
    <location>
        <begin position="182"/>
        <end position="184"/>
    </location>
    <ligand>
        <name>substrate</name>
    </ligand>
</feature>
<keyword evidence="10" id="KW-1185">Reference proteome</keyword>
<dbReference type="KEGG" id="aacx:DEACI_1407"/>
<feature type="active site" description="Proton acceptor" evidence="6">
    <location>
        <position position="139"/>
    </location>
</feature>
<feature type="binding site" evidence="6">
    <location>
        <begin position="137"/>
        <end position="139"/>
    </location>
    <ligand>
        <name>substrate</name>
    </ligand>
</feature>
<comment type="subcellular location">
    <subcellularLocation>
        <location evidence="6">Cytoplasm</location>
    </subcellularLocation>
</comment>
<dbReference type="InterPro" id="IPR000023">
    <property type="entry name" value="Phosphofructokinase_dom"/>
</dbReference>
<dbReference type="SUPFAM" id="SSF53784">
    <property type="entry name" value="Phosphofructokinase"/>
    <property type="match status" value="1"/>
</dbReference>
<dbReference type="Proteomes" id="UP001071230">
    <property type="component" value="Unassembled WGS sequence"/>
</dbReference>
<evidence type="ECO:0000313" key="9">
    <source>
        <dbReference type="EMBL" id="CEJ07994.1"/>
    </source>
</evidence>
<dbReference type="PRINTS" id="PR00476">
    <property type="entry name" value="PHFRCTKINASE"/>
</dbReference>
<evidence type="ECO:0000256" key="5">
    <source>
        <dbReference type="ARBA" id="ARBA00022842"/>
    </source>
</evidence>
<dbReference type="EC" id="2.7.1.90" evidence="6"/>
<accession>A0A8S0WMS6</accession>
<keyword evidence="6" id="KW-0963">Cytoplasm</keyword>
<evidence type="ECO:0000259" key="7">
    <source>
        <dbReference type="Pfam" id="PF00365"/>
    </source>
</evidence>
<keyword evidence="5 6" id="KW-0460">Magnesium</keyword>
<feature type="binding site" evidence="6">
    <location>
        <position position="111"/>
    </location>
    <ligand>
        <name>Mg(2+)</name>
        <dbReference type="ChEBI" id="CHEBI:18420"/>
        <note>catalytic</note>
    </ligand>
</feature>
<dbReference type="HAMAP" id="MF_01978">
    <property type="entry name" value="Phosphofructokinase_II_B2"/>
    <property type="match status" value="1"/>
</dbReference>
<dbReference type="GO" id="GO:0006002">
    <property type="term" value="P:fructose 6-phosphate metabolic process"/>
    <property type="evidence" value="ECO:0007669"/>
    <property type="project" value="InterPro"/>
</dbReference>
<dbReference type="RefSeq" id="WP_306425064.1">
    <property type="nucleotide sequence ID" value="NZ_CDGJ01000075.1"/>
</dbReference>
<comment type="caution">
    <text evidence="6">Lacks conserved residue(s) required for the propagation of feature annotation.</text>
</comment>
<dbReference type="EMBL" id="LR746496">
    <property type="protein sequence ID" value="CAA7600754.1"/>
    <property type="molecule type" value="Genomic_DNA"/>
</dbReference>
<evidence type="ECO:0000256" key="6">
    <source>
        <dbReference type="HAMAP-Rule" id="MF_01978"/>
    </source>
</evidence>
<organism evidence="8">
    <name type="scientific">Acididesulfobacillus acetoxydans</name>
    <dbReference type="NCBI Taxonomy" id="1561005"/>
    <lineage>
        <taxon>Bacteria</taxon>
        <taxon>Bacillati</taxon>
        <taxon>Bacillota</taxon>
        <taxon>Clostridia</taxon>
        <taxon>Eubacteriales</taxon>
        <taxon>Peptococcaceae</taxon>
        <taxon>Acididesulfobacillus</taxon>
    </lineage>
</organism>
<dbReference type="AlphaFoldDB" id="A0A8S0WMS6"/>
<keyword evidence="2 6" id="KW-0808">Transferase</keyword>
<keyword evidence="6" id="KW-0324">Glycolysis</keyword>
<keyword evidence="4 6" id="KW-0418">Kinase</keyword>
<keyword evidence="3 6" id="KW-0479">Metal-binding</keyword>
<dbReference type="GO" id="GO:0047334">
    <property type="term" value="F:diphosphate-fructose-6-phosphate 1-phosphotransferase activity"/>
    <property type="evidence" value="ECO:0007669"/>
    <property type="project" value="UniProtKB-EC"/>
</dbReference>
<comment type="pathway">
    <text evidence="6">Carbohydrate degradation; glycolysis; D-glyceraldehyde 3-phosphate and glycerone phosphate from D-glucose: step 3/4.</text>
</comment>
<evidence type="ECO:0000313" key="10">
    <source>
        <dbReference type="Proteomes" id="UP001071230"/>
    </source>
</evidence>
<gene>
    <name evidence="6" type="primary">pfp</name>
    <name evidence="8" type="ORF">DEACI_1407</name>
    <name evidence="9" type="ORF">DEACI_2469</name>
</gene>
<dbReference type="PANTHER" id="PTHR45770">
    <property type="entry name" value="ATP-DEPENDENT 6-PHOSPHOFRUCTOKINASE 1"/>
    <property type="match status" value="1"/>
</dbReference>
<evidence type="ECO:0000256" key="2">
    <source>
        <dbReference type="ARBA" id="ARBA00022679"/>
    </source>
</evidence>
<dbReference type="InterPro" id="IPR022953">
    <property type="entry name" value="ATP_PFK"/>
</dbReference>
<dbReference type="Proteomes" id="UP000836597">
    <property type="component" value="Chromosome"/>
</dbReference>
<evidence type="ECO:0000256" key="1">
    <source>
        <dbReference type="ARBA" id="ARBA00001946"/>
    </source>
</evidence>
<evidence type="ECO:0000256" key="4">
    <source>
        <dbReference type="ARBA" id="ARBA00022777"/>
    </source>
</evidence>
<evidence type="ECO:0000313" key="8">
    <source>
        <dbReference type="EMBL" id="CAA7600754.1"/>
    </source>
</evidence>
<feature type="binding site" evidence="6">
    <location>
        <position position="239"/>
    </location>
    <ligand>
        <name>substrate</name>
    </ligand>
</feature>
<reference evidence="9" key="1">
    <citation type="submission" date="2014-11" db="EMBL/GenBank/DDBJ databases">
        <authorList>
            <person name="Hornung B.V."/>
        </authorList>
    </citation>
    <scope>NUCLEOTIDE SEQUENCE</scope>
    <source>
        <strain evidence="9">INE</strain>
    </source>
</reference>
<dbReference type="EMBL" id="CDGJ01000075">
    <property type="protein sequence ID" value="CEJ07994.1"/>
    <property type="molecule type" value="Genomic_DNA"/>
</dbReference>
<comment type="catalytic activity">
    <reaction evidence="6">
        <text>beta-D-fructose 6-phosphate + diphosphate = beta-D-fructose 1,6-bisphosphate + phosphate + H(+)</text>
        <dbReference type="Rhea" id="RHEA:13613"/>
        <dbReference type="ChEBI" id="CHEBI:15378"/>
        <dbReference type="ChEBI" id="CHEBI:32966"/>
        <dbReference type="ChEBI" id="CHEBI:33019"/>
        <dbReference type="ChEBI" id="CHEBI:43474"/>
        <dbReference type="ChEBI" id="CHEBI:57634"/>
        <dbReference type="EC" id="2.7.1.90"/>
    </reaction>
</comment>